<name>A0A9D7LM31_9RHOO</name>
<evidence type="ECO:0000313" key="3">
    <source>
        <dbReference type="Proteomes" id="UP000808146"/>
    </source>
</evidence>
<dbReference type="InterPro" id="IPR011040">
    <property type="entry name" value="Sialidase"/>
</dbReference>
<evidence type="ECO:0000259" key="1">
    <source>
        <dbReference type="Pfam" id="PF13088"/>
    </source>
</evidence>
<dbReference type="Pfam" id="PF13088">
    <property type="entry name" value="BNR_2"/>
    <property type="match status" value="1"/>
</dbReference>
<dbReference type="Proteomes" id="UP000808146">
    <property type="component" value="Unassembled WGS sequence"/>
</dbReference>
<evidence type="ECO:0000313" key="2">
    <source>
        <dbReference type="EMBL" id="MBK8889539.1"/>
    </source>
</evidence>
<accession>A0A9D7LM31</accession>
<dbReference type="Gene3D" id="2.120.10.10">
    <property type="match status" value="1"/>
</dbReference>
<feature type="domain" description="Sialidase" evidence="1">
    <location>
        <begin position="20"/>
        <end position="65"/>
    </location>
</feature>
<reference evidence="2" key="1">
    <citation type="submission" date="2020-10" db="EMBL/GenBank/DDBJ databases">
        <title>Connecting structure to function with the recovery of over 1000 high-quality activated sludge metagenome-assembled genomes encoding full-length rRNA genes using long-read sequencing.</title>
        <authorList>
            <person name="Singleton C.M."/>
            <person name="Petriglieri F."/>
            <person name="Kristensen J.M."/>
            <person name="Kirkegaard R.H."/>
            <person name="Michaelsen T.Y."/>
            <person name="Andersen M.H."/>
            <person name="Karst S.M."/>
            <person name="Dueholm M.S."/>
            <person name="Nielsen P.H."/>
            <person name="Albertsen M."/>
        </authorList>
    </citation>
    <scope>NUCLEOTIDE SEQUENCE</scope>
    <source>
        <strain evidence="2">OdNE_18-Q3-R46-58_BAT3C.305</strain>
    </source>
</reference>
<sequence>MLPVAAPSAHAATLAELPDGRIAAAWFAGTREGAADVAVWFSTLNRGTWSTPRQIATREERPLQRSHSCARSAIPFCSPRATAFTCGTSALG</sequence>
<dbReference type="SUPFAM" id="SSF50939">
    <property type="entry name" value="Sialidases"/>
    <property type="match status" value="1"/>
</dbReference>
<comment type="caution">
    <text evidence="2">The sequence shown here is derived from an EMBL/GenBank/DDBJ whole genome shotgun (WGS) entry which is preliminary data.</text>
</comment>
<dbReference type="InterPro" id="IPR036278">
    <property type="entry name" value="Sialidase_sf"/>
</dbReference>
<dbReference type="EMBL" id="JADKBR010000002">
    <property type="protein sequence ID" value="MBK8889539.1"/>
    <property type="molecule type" value="Genomic_DNA"/>
</dbReference>
<proteinExistence type="predicted"/>
<dbReference type="PANTHER" id="PTHR43752:SF2">
    <property type="entry name" value="BNR_ASP-BOX REPEAT FAMILY PROTEIN"/>
    <property type="match status" value="1"/>
</dbReference>
<dbReference type="PANTHER" id="PTHR43752">
    <property type="entry name" value="BNR/ASP-BOX REPEAT FAMILY PROTEIN"/>
    <property type="match status" value="1"/>
</dbReference>
<protein>
    <submittedName>
        <fullName evidence="2">Exo-alpha-sialidase</fullName>
    </submittedName>
</protein>
<dbReference type="AlphaFoldDB" id="A0A9D7LM31"/>
<organism evidence="2 3">
    <name type="scientific">Candidatus Dechloromonas phosphorivorans</name>
    <dbReference type="NCBI Taxonomy" id="2899244"/>
    <lineage>
        <taxon>Bacteria</taxon>
        <taxon>Pseudomonadati</taxon>
        <taxon>Pseudomonadota</taxon>
        <taxon>Betaproteobacteria</taxon>
        <taxon>Rhodocyclales</taxon>
        <taxon>Azonexaceae</taxon>
        <taxon>Dechloromonas</taxon>
    </lineage>
</organism>
<gene>
    <name evidence="2" type="ORF">IPN75_03665</name>
</gene>